<name>A0ABW2KTX3_9PROT</name>
<dbReference type="Pfam" id="PF05016">
    <property type="entry name" value="ParE_toxin"/>
    <property type="match status" value="1"/>
</dbReference>
<dbReference type="Proteomes" id="UP001596456">
    <property type="component" value="Unassembled WGS sequence"/>
</dbReference>
<dbReference type="Gene3D" id="3.30.2310.20">
    <property type="entry name" value="RelE-like"/>
    <property type="match status" value="1"/>
</dbReference>
<evidence type="ECO:0000313" key="3">
    <source>
        <dbReference type="Proteomes" id="UP001596456"/>
    </source>
</evidence>
<dbReference type="RefSeq" id="WP_377357102.1">
    <property type="nucleotide sequence ID" value="NZ_JBHTCM010000006.1"/>
</dbReference>
<evidence type="ECO:0000256" key="1">
    <source>
        <dbReference type="ARBA" id="ARBA00022649"/>
    </source>
</evidence>
<evidence type="ECO:0000313" key="2">
    <source>
        <dbReference type="EMBL" id="MFC7332597.1"/>
    </source>
</evidence>
<accession>A0ABW2KTX3</accession>
<proteinExistence type="predicted"/>
<keyword evidence="1" id="KW-1277">Toxin-antitoxin system</keyword>
<dbReference type="EMBL" id="JBHTCM010000006">
    <property type="protein sequence ID" value="MFC7332597.1"/>
    <property type="molecule type" value="Genomic_DNA"/>
</dbReference>
<organism evidence="2 3">
    <name type="scientific">Rhodocista pekingensis</name>
    <dbReference type="NCBI Taxonomy" id="201185"/>
    <lineage>
        <taxon>Bacteria</taxon>
        <taxon>Pseudomonadati</taxon>
        <taxon>Pseudomonadota</taxon>
        <taxon>Alphaproteobacteria</taxon>
        <taxon>Rhodospirillales</taxon>
        <taxon>Azospirillaceae</taxon>
        <taxon>Rhodocista</taxon>
    </lineage>
</organism>
<sequence length="109" mass="11990">MGRRVFLSPAAVRDLQHIRDWYTQEGAGPRAKATVTRVLRGIRDLAHTPFLWPLRGGSDGTRQAVVAGHVILYRVSGDQAAPAGDVEVVRIRGPGQDHPEVPRPERGHE</sequence>
<reference evidence="3" key="1">
    <citation type="journal article" date="2019" name="Int. J. Syst. Evol. Microbiol.">
        <title>The Global Catalogue of Microorganisms (GCM) 10K type strain sequencing project: providing services to taxonomists for standard genome sequencing and annotation.</title>
        <authorList>
            <consortium name="The Broad Institute Genomics Platform"/>
            <consortium name="The Broad Institute Genome Sequencing Center for Infectious Disease"/>
            <person name="Wu L."/>
            <person name="Ma J."/>
        </authorList>
    </citation>
    <scope>NUCLEOTIDE SEQUENCE [LARGE SCALE GENOMIC DNA]</scope>
    <source>
        <strain evidence="3">CGMCC 1.16275</strain>
    </source>
</reference>
<gene>
    <name evidence="2" type="ORF">ACFQPS_05430</name>
</gene>
<comment type="caution">
    <text evidence="2">The sequence shown here is derived from an EMBL/GenBank/DDBJ whole genome shotgun (WGS) entry which is preliminary data.</text>
</comment>
<dbReference type="InterPro" id="IPR007712">
    <property type="entry name" value="RelE/ParE_toxin"/>
</dbReference>
<keyword evidence="3" id="KW-1185">Reference proteome</keyword>
<dbReference type="InterPro" id="IPR035093">
    <property type="entry name" value="RelE/ParE_toxin_dom_sf"/>
</dbReference>
<protein>
    <submittedName>
        <fullName evidence="2">Type II toxin-antitoxin system RelE/ParE family toxin</fullName>
    </submittedName>
</protein>